<dbReference type="GO" id="GO:0006898">
    <property type="term" value="P:receptor-mediated endocytosis"/>
    <property type="evidence" value="ECO:0007669"/>
    <property type="project" value="TreeGrafter"/>
</dbReference>
<evidence type="ECO:0000256" key="2">
    <source>
        <dbReference type="ARBA" id="ARBA00022737"/>
    </source>
</evidence>
<dbReference type="PANTHER" id="PTHR10292">
    <property type="entry name" value="CLATHRIN HEAVY CHAIN RELATED"/>
    <property type="match status" value="1"/>
</dbReference>
<dbReference type="Pfam" id="PF01394">
    <property type="entry name" value="Clathrin_propel"/>
    <property type="match status" value="3"/>
</dbReference>
<evidence type="ECO:0000313" key="7">
    <source>
        <dbReference type="EMBL" id="KAL1511932.1"/>
    </source>
</evidence>
<dbReference type="PROSITE" id="PS50236">
    <property type="entry name" value="CHCR"/>
    <property type="match status" value="1"/>
</dbReference>
<dbReference type="GO" id="GO:0032051">
    <property type="term" value="F:clathrin light chain binding"/>
    <property type="evidence" value="ECO:0007669"/>
    <property type="project" value="TreeGrafter"/>
</dbReference>
<name>A0AB34J3M4_PRYPA</name>
<evidence type="ECO:0000313" key="8">
    <source>
        <dbReference type="Proteomes" id="UP001515480"/>
    </source>
</evidence>
<evidence type="ECO:0000259" key="6">
    <source>
        <dbReference type="Pfam" id="PF09268"/>
    </source>
</evidence>
<sequence length="603" mass="66788">MAAQQGLPIKFQELVQLTNVGINPQFISFANLTMESEKYICVREEVNGQVQVVIIDMATPTEPQRRPITAESAIMNPVSKVIALKAGNYLQIFNMEMKSKMKSHQLTEPVIFWKWISPSTVAMVTGAAVFHWSMEGQSEPVKVFDRHATLNDTQIINYKTSPDEKWMVLIGIKSEPGTNRIIGAMQLYSKEKNVSQPIEGHSAAFHQYTCEGATSPSTLFSFAAKTAAGAKLHVIEVQPGSRPEGVPPFGKKNSDIYFPPEAAQDFPVAMQISKKYSTIYMVTKFGYLHLYDLESATLIYMNRISAETIFVTAAHEASGGIVGVNRKGQVLCVTVDEANIVPYICKQLSNYPLALRLAVKNNLPGAEQLFAQQFNNLMNQQDYKGAAKLAAESPRQVLRTPDTIKRFQAAPAQAGAPSPILTYFGMLLEKGKLNAQESIELAKPVIQQGKQQLLQKWIGEDKLECTEELGDAIKMVDANLALSVYLRASSSLKVIQCFMETGQFDKIMVYCQKVNYTPDWGYLLTHIVRVNPAGALEFAQKLAAAEGVHIDYAVVADVFMQHNCLQQCTSFLLDVLKGNKPEEAALQTRLLEMNLMAAPQETS</sequence>
<protein>
    <recommendedName>
        <fullName evidence="6">Clathrin heavy chain linker core motif domain-containing protein</fullName>
    </recommendedName>
</protein>
<dbReference type="InterPro" id="IPR055358">
    <property type="entry name" value="CHCR"/>
</dbReference>
<keyword evidence="2" id="KW-0677">Repeat</keyword>
<evidence type="ECO:0000256" key="4">
    <source>
        <dbReference type="ARBA" id="ARBA00023329"/>
    </source>
</evidence>
<feature type="repeat" description="CHCR" evidence="5">
    <location>
        <begin position="543"/>
        <end position="603"/>
    </location>
</feature>
<organism evidence="7 8">
    <name type="scientific">Prymnesium parvum</name>
    <name type="common">Toxic golden alga</name>
    <dbReference type="NCBI Taxonomy" id="97485"/>
    <lineage>
        <taxon>Eukaryota</taxon>
        <taxon>Haptista</taxon>
        <taxon>Haptophyta</taxon>
        <taxon>Prymnesiophyceae</taxon>
        <taxon>Prymnesiales</taxon>
        <taxon>Prymnesiaceae</taxon>
        <taxon>Prymnesium</taxon>
    </lineage>
</organism>
<dbReference type="InterPro" id="IPR016024">
    <property type="entry name" value="ARM-type_fold"/>
</dbReference>
<dbReference type="SUPFAM" id="SSF50989">
    <property type="entry name" value="Clathrin heavy-chain terminal domain"/>
    <property type="match status" value="1"/>
</dbReference>
<dbReference type="EMBL" id="JBGBPQ010000013">
    <property type="protein sequence ID" value="KAL1511932.1"/>
    <property type="molecule type" value="Genomic_DNA"/>
</dbReference>
<dbReference type="GO" id="GO:0005198">
    <property type="term" value="F:structural molecule activity"/>
    <property type="evidence" value="ECO:0007669"/>
    <property type="project" value="InterPro"/>
</dbReference>
<dbReference type="Proteomes" id="UP001515480">
    <property type="component" value="Unassembled WGS sequence"/>
</dbReference>
<evidence type="ECO:0000256" key="5">
    <source>
        <dbReference type="PROSITE-ProRule" id="PRU01006"/>
    </source>
</evidence>
<gene>
    <name evidence="7" type="ORF">AB1Y20_005213</name>
</gene>
<evidence type="ECO:0000256" key="1">
    <source>
        <dbReference type="ARBA" id="ARBA00004180"/>
    </source>
</evidence>
<keyword evidence="3" id="KW-0472">Membrane</keyword>
<dbReference type="PANTHER" id="PTHR10292:SF1">
    <property type="entry name" value="CLATHRIN HEAVY CHAIN"/>
    <property type="match status" value="1"/>
</dbReference>
<keyword evidence="4" id="KW-0968">Cytoplasmic vesicle</keyword>
<proteinExistence type="predicted"/>
<dbReference type="SUPFAM" id="SSF48371">
    <property type="entry name" value="ARM repeat"/>
    <property type="match status" value="2"/>
</dbReference>
<dbReference type="InterPro" id="IPR016025">
    <property type="entry name" value="Clathrin_H-chain_N"/>
</dbReference>
<dbReference type="InterPro" id="IPR000547">
    <property type="entry name" value="Clathrin_H-chain/VPS_repeat"/>
</dbReference>
<dbReference type="InterPro" id="IPR022365">
    <property type="entry name" value="Clathrin_H-chain_propeller_rpt"/>
</dbReference>
<comment type="caution">
    <text evidence="7">The sequence shown here is derived from an EMBL/GenBank/DDBJ whole genome shotgun (WGS) entry which is preliminary data.</text>
</comment>
<evidence type="ECO:0000256" key="3">
    <source>
        <dbReference type="ARBA" id="ARBA00023136"/>
    </source>
</evidence>
<dbReference type="GO" id="GO:0030132">
    <property type="term" value="C:clathrin coat of coated pit"/>
    <property type="evidence" value="ECO:0007669"/>
    <property type="project" value="InterPro"/>
</dbReference>
<comment type="subcellular location">
    <subcellularLocation>
        <location evidence="1">Cytoplasmic vesicle membrane</location>
        <topology evidence="1">Peripheral membrane protein</topology>
        <orientation evidence="1">Cytoplasmic side</orientation>
    </subcellularLocation>
</comment>
<reference evidence="7 8" key="1">
    <citation type="journal article" date="2024" name="Science">
        <title>Giant polyketide synthase enzymes in the biosynthesis of giant marine polyether toxins.</title>
        <authorList>
            <person name="Fallon T.R."/>
            <person name="Shende V.V."/>
            <person name="Wierzbicki I.H."/>
            <person name="Pendleton A.L."/>
            <person name="Watervoot N.F."/>
            <person name="Auber R.P."/>
            <person name="Gonzalez D.J."/>
            <person name="Wisecaver J.H."/>
            <person name="Moore B.S."/>
        </authorList>
    </citation>
    <scope>NUCLEOTIDE SEQUENCE [LARGE SCALE GENOMIC DNA]</scope>
    <source>
        <strain evidence="7 8">12B1</strain>
    </source>
</reference>
<dbReference type="Pfam" id="PF00637">
    <property type="entry name" value="Clathrin"/>
    <property type="match status" value="1"/>
</dbReference>
<dbReference type="AlphaFoldDB" id="A0AB34J3M4"/>
<keyword evidence="8" id="KW-1185">Reference proteome</keyword>
<dbReference type="Gene3D" id="2.130.10.110">
    <property type="entry name" value="Clathrin heavy-chain terminal domain"/>
    <property type="match status" value="1"/>
</dbReference>
<dbReference type="Pfam" id="PF13838">
    <property type="entry name" value="Clathrin_H_link"/>
    <property type="match status" value="1"/>
</dbReference>
<dbReference type="FunFam" id="2.130.10.110:FF:000003">
    <property type="entry name" value="Clathrin heavy chain"/>
    <property type="match status" value="1"/>
</dbReference>
<dbReference type="GO" id="GO:0006886">
    <property type="term" value="P:intracellular protein transport"/>
    <property type="evidence" value="ECO:0007669"/>
    <property type="project" value="UniProtKB-UniRule"/>
</dbReference>
<dbReference type="InterPro" id="IPR015348">
    <property type="entry name" value="Clathrin_H-chain_linker_core"/>
</dbReference>
<dbReference type="GO" id="GO:0071439">
    <property type="term" value="C:clathrin complex"/>
    <property type="evidence" value="ECO:0007669"/>
    <property type="project" value="TreeGrafter"/>
</dbReference>
<accession>A0AB34J3M4</accession>
<dbReference type="GO" id="GO:0030130">
    <property type="term" value="C:clathrin coat of trans-Golgi network vesicle"/>
    <property type="evidence" value="ECO:0007669"/>
    <property type="project" value="InterPro"/>
</dbReference>
<dbReference type="Pfam" id="PF09268">
    <property type="entry name" value="Clathrin-link"/>
    <property type="match status" value="1"/>
</dbReference>
<feature type="domain" description="Clathrin heavy chain linker core motif" evidence="6">
    <location>
        <begin position="337"/>
        <end position="360"/>
    </location>
</feature>